<name>A0A132NMX7_GIAIN</name>
<feature type="compositionally biased region" description="Polar residues" evidence="1">
    <location>
        <begin position="23"/>
        <end position="49"/>
    </location>
</feature>
<feature type="region of interest" description="Disordered" evidence="1">
    <location>
        <begin position="740"/>
        <end position="762"/>
    </location>
</feature>
<evidence type="ECO:0000313" key="2">
    <source>
        <dbReference type="EMBL" id="KWX11384.1"/>
    </source>
</evidence>
<feature type="region of interest" description="Disordered" evidence="1">
    <location>
        <begin position="780"/>
        <end position="807"/>
    </location>
</feature>
<organism evidence="2 3">
    <name type="scientific">Giardia duodenalis assemblage B</name>
    <dbReference type="NCBI Taxonomy" id="1394984"/>
    <lineage>
        <taxon>Eukaryota</taxon>
        <taxon>Metamonada</taxon>
        <taxon>Diplomonadida</taxon>
        <taxon>Hexamitidae</taxon>
        <taxon>Giardiinae</taxon>
        <taxon>Giardia</taxon>
    </lineage>
</organism>
<proteinExistence type="predicted"/>
<dbReference type="EMBL" id="JXTI01000195">
    <property type="protein sequence ID" value="KWX11384.1"/>
    <property type="molecule type" value="Genomic_DNA"/>
</dbReference>
<feature type="region of interest" description="Disordered" evidence="1">
    <location>
        <begin position="1"/>
        <end position="52"/>
    </location>
</feature>
<dbReference type="AlphaFoldDB" id="A0A132NMX7"/>
<comment type="caution">
    <text evidence="2">The sequence shown here is derived from an EMBL/GenBank/DDBJ whole genome shotgun (WGS) entry which is preliminary data.</text>
</comment>
<evidence type="ECO:0000256" key="1">
    <source>
        <dbReference type="SAM" id="MobiDB-lite"/>
    </source>
</evidence>
<dbReference type="OrthoDB" id="10254078at2759"/>
<sequence>MNDINHNQQSLAPGRGRRRLRIPTTSPTSVNTDQQATSFPATKSITSAPNPGIFTPPPLIQANYLSPSNVTLVPENSLKAPPDSLKQEAIVYHPSSTDSGTIIQPAPILAASPPDAIFPLLPSTNPLAVCRYIDSILSLCETLQHRLLYLAIRFRLELISTDDSYQSLFNPDASPFLQELQELELIQAHSSSFSSVANVYESHSVPQGLATTLEDYMSSHSIQETFDFLLSTRDYYNAYLLATSCSNGNWIAQLFGVSRDASPIVLRFLNNLLPATCLSSNQTSDVDAWPVVLLWFIRTIIRAPKGSWNPNFLSMQKRYFLKLLLHGYIIEAQLSSIALGYILEPGSYITFINNNSNLLHASLSALIDSKPVTSLPNHMVQTMFINPQQPLQRQKTMASTSSAGLKTNNLGAIIQIFVTDIKEKQYISPEMLLIAELIEYTHMATYFYCAAKVRGRFFPPEPKSLFDSNIHQNLSLFPHLLPYKIHETLHYGYIELALRFLHTLLVIIPEQFTNTPFVTSAYDNYTISPSMGKVLLPPAEVLPVMNLADAIAITNGKKDKKGLQSLATLVWSDPKVRTVKIVPTVPFSATLLPLSPVAMHAWSEISKIGVDIKSRKDPLPETAVVAHRLSRQLSEKVFLLGALTIRQSCNISTISDNAFPGYDSASEILPSCNTSMTSECSGENKQQASGGTLFSNLGRKASAGLGKLFGTLDPETDCIPETPHDKELQGTNQSQFLQQPLQTGPLNPFAMPKPVPTSPSLLHQSQLHNRASSWLKDVSEGADAHAGPDISSSDELAPPQSSQTTRQYPVLQAPTETSPDIAFFNDATHHFGVSSLAPSVVTNNMATANIPPPIPIPTPTTVHAPAAQYATTARRNAVRARGGPMKLPVMFIPLPQ</sequence>
<reference evidence="2 3" key="1">
    <citation type="journal article" date="2015" name="Mol. Biochem. Parasitol.">
        <title>Identification of polymorphic genes for use in assemblage B genotyping assays through comparative genomics of multiple assemblage B Giardia duodenalis isolates.</title>
        <authorList>
            <person name="Wielinga C."/>
            <person name="Thompson R.C."/>
            <person name="Monis P."/>
            <person name="Ryan U."/>
        </authorList>
    </citation>
    <scope>NUCLEOTIDE SEQUENCE [LARGE SCALE GENOMIC DNA]</scope>
    <source>
        <strain evidence="2 3">BAH15c1</strain>
    </source>
</reference>
<feature type="compositionally biased region" description="Polar residues" evidence="1">
    <location>
        <begin position="790"/>
        <end position="807"/>
    </location>
</feature>
<protein>
    <submittedName>
        <fullName evidence="2">Uncharacterized protein</fullName>
    </submittedName>
</protein>
<evidence type="ECO:0000313" key="3">
    <source>
        <dbReference type="Proteomes" id="UP000070089"/>
    </source>
</evidence>
<accession>A0A132NMX7</accession>
<gene>
    <name evidence="2" type="ORF">QR46_4654</name>
</gene>
<dbReference type="VEuPathDB" id="GiardiaDB:QR46_4654"/>
<feature type="compositionally biased region" description="Polar residues" evidence="1">
    <location>
        <begin position="1"/>
        <end position="11"/>
    </location>
</feature>
<dbReference type="Proteomes" id="UP000070089">
    <property type="component" value="Unassembled WGS sequence"/>
</dbReference>